<evidence type="ECO:0000313" key="1">
    <source>
        <dbReference type="EMBL" id="KAK7413618.1"/>
    </source>
</evidence>
<organism evidence="1 2">
    <name type="scientific">Neonectria punicea</name>
    <dbReference type="NCBI Taxonomy" id="979145"/>
    <lineage>
        <taxon>Eukaryota</taxon>
        <taxon>Fungi</taxon>
        <taxon>Dikarya</taxon>
        <taxon>Ascomycota</taxon>
        <taxon>Pezizomycotina</taxon>
        <taxon>Sordariomycetes</taxon>
        <taxon>Hypocreomycetidae</taxon>
        <taxon>Hypocreales</taxon>
        <taxon>Nectriaceae</taxon>
        <taxon>Neonectria</taxon>
    </lineage>
</organism>
<accession>A0ABR1GXT2</accession>
<gene>
    <name evidence="1" type="ORF">QQX98_007481</name>
</gene>
<proteinExistence type="predicted"/>
<dbReference type="Proteomes" id="UP001498476">
    <property type="component" value="Unassembled WGS sequence"/>
</dbReference>
<evidence type="ECO:0000313" key="2">
    <source>
        <dbReference type="Proteomes" id="UP001498476"/>
    </source>
</evidence>
<dbReference type="EMBL" id="JAZAVJ010000124">
    <property type="protein sequence ID" value="KAK7413618.1"/>
    <property type="molecule type" value="Genomic_DNA"/>
</dbReference>
<comment type="caution">
    <text evidence="1">The sequence shown here is derived from an EMBL/GenBank/DDBJ whole genome shotgun (WGS) entry which is preliminary data.</text>
</comment>
<keyword evidence="2" id="KW-1185">Reference proteome</keyword>
<protein>
    <submittedName>
        <fullName evidence="1">Uncharacterized protein</fullName>
    </submittedName>
</protein>
<sequence length="163" mass="17915">MADEYHLHPNHRGGTSDLSCDEFSMLAPAVTVIDLTEDPVDDEEEMALWKDATGLASDDAFWPRACRFFCHSPSVIETGEQLPGVAMTPTGYQMLDVYKTLPPFTDQERNGVLNCSKPGVGQTFESVMVSNPYVTDLDIELILAAKPSRLTEASSLISEWEAA</sequence>
<reference evidence="1 2" key="1">
    <citation type="journal article" date="2025" name="Microbiol. Resour. Announc.">
        <title>Draft genome sequences for Neonectria magnoliae and Neonectria punicea, canker pathogens of Liriodendron tulipifera and Acer saccharum in West Virginia.</title>
        <authorList>
            <person name="Petronek H.M."/>
            <person name="Kasson M.T."/>
            <person name="Metheny A.M."/>
            <person name="Stauder C.M."/>
            <person name="Lovett B."/>
            <person name="Lynch S.C."/>
            <person name="Garnas J.R."/>
            <person name="Kasson L.R."/>
            <person name="Stajich J.E."/>
        </authorList>
    </citation>
    <scope>NUCLEOTIDE SEQUENCE [LARGE SCALE GENOMIC DNA]</scope>
    <source>
        <strain evidence="1 2">NRRL 64653</strain>
    </source>
</reference>
<name>A0ABR1GXT2_9HYPO</name>